<comment type="caution">
    <text evidence="2">The sequence shown here is derived from an EMBL/GenBank/DDBJ whole genome shotgun (WGS) entry which is preliminary data.</text>
</comment>
<reference evidence="2" key="1">
    <citation type="journal article" date="2021" name="PeerJ">
        <title>Extensive microbial diversity within the chicken gut microbiome revealed by metagenomics and culture.</title>
        <authorList>
            <person name="Gilroy R."/>
            <person name="Ravi A."/>
            <person name="Getino M."/>
            <person name="Pursley I."/>
            <person name="Horton D.L."/>
            <person name="Alikhan N.F."/>
            <person name="Baker D."/>
            <person name="Gharbi K."/>
            <person name="Hall N."/>
            <person name="Watson M."/>
            <person name="Adriaenssens E.M."/>
            <person name="Foster-Nyarko E."/>
            <person name="Jarju S."/>
            <person name="Secka A."/>
            <person name="Antonio M."/>
            <person name="Oren A."/>
            <person name="Chaudhuri R.R."/>
            <person name="La Ragione R."/>
            <person name="Hildebrand F."/>
            <person name="Pallen M.J."/>
        </authorList>
    </citation>
    <scope>NUCLEOTIDE SEQUENCE</scope>
    <source>
        <strain evidence="2">ChiSjej3B21-8574</strain>
    </source>
</reference>
<accession>A0A9D2T9X6</accession>
<dbReference type="InterPro" id="IPR048844">
    <property type="entry name" value="LpdD_chaperone-like"/>
</dbReference>
<reference evidence="2" key="2">
    <citation type="submission" date="2021-04" db="EMBL/GenBank/DDBJ databases">
        <authorList>
            <person name="Gilroy R."/>
        </authorList>
    </citation>
    <scope>NUCLEOTIDE SEQUENCE</scope>
    <source>
        <strain evidence="2">ChiSjej3B21-8574</strain>
    </source>
</reference>
<dbReference type="AlphaFoldDB" id="A0A9D2T9X6"/>
<evidence type="ECO:0000259" key="1">
    <source>
        <dbReference type="Pfam" id="PF21758"/>
    </source>
</evidence>
<organism evidence="2 3">
    <name type="scientific">Candidatus Anaerostipes avistercoris</name>
    <dbReference type="NCBI Taxonomy" id="2838462"/>
    <lineage>
        <taxon>Bacteria</taxon>
        <taxon>Bacillati</taxon>
        <taxon>Bacillota</taxon>
        <taxon>Clostridia</taxon>
        <taxon>Lachnospirales</taxon>
        <taxon>Lachnospiraceae</taxon>
        <taxon>Anaerostipes</taxon>
    </lineage>
</organism>
<dbReference type="Proteomes" id="UP000823904">
    <property type="component" value="Unassembled WGS sequence"/>
</dbReference>
<name>A0A9D2T9X6_9FIRM</name>
<evidence type="ECO:0000313" key="2">
    <source>
        <dbReference type="EMBL" id="HJC51059.1"/>
    </source>
</evidence>
<evidence type="ECO:0000313" key="3">
    <source>
        <dbReference type="Proteomes" id="UP000823904"/>
    </source>
</evidence>
<feature type="domain" description="Prenylated flavin chaperone LpdD-like" evidence="1">
    <location>
        <begin position="18"/>
        <end position="119"/>
    </location>
</feature>
<sequence>MGRHIEEQIIKKKLSYTTLIVKISRIGEDIHIALQGGEKPHIGCVVLAVPRPSLEGNGERSSTASVINITGHKDEMLCRQLAEQVAARENAVVVCCGGFHMDHITKEQIEEVRKAVEEISQF</sequence>
<gene>
    <name evidence="2" type="ORF">H9754_10940</name>
</gene>
<dbReference type="Pfam" id="PF21758">
    <property type="entry name" value="PAC_bac"/>
    <property type="match status" value="1"/>
</dbReference>
<proteinExistence type="predicted"/>
<protein>
    <recommendedName>
        <fullName evidence="1">Prenylated flavin chaperone LpdD-like domain-containing protein</fullName>
    </recommendedName>
</protein>
<dbReference type="EMBL" id="DWWD01000042">
    <property type="protein sequence ID" value="HJC51059.1"/>
    <property type="molecule type" value="Genomic_DNA"/>
</dbReference>